<evidence type="ECO:0000256" key="1">
    <source>
        <dbReference type="SAM" id="MobiDB-lite"/>
    </source>
</evidence>
<sequence length="240" mass="26316">MTDPRRRSPARRIPAPVSDYQSQVSEWPQVSILRSSKGGLPSFKKIRSAPGGSTLPLSSTAATSSPRLQGMHIQEPRSTDTGWPSRPDAQVHGGSHLGLLAQGRDCNHFSSVIPVNLCTSSLSTIKAIILLEGQNLRRTQYGERLERYSSKKSSLTAYMTGVLSQRMEFQRNPSKRYPSSGHPLALPLPQNSTAATVPIIKEKADLLHPFPPPAGGPIVLCFKEIFFAFVIRSFCNLTPR</sequence>
<name>A0AA39P0T5_9AGAR</name>
<feature type="compositionally biased region" description="Low complexity" evidence="1">
    <location>
        <begin position="53"/>
        <end position="66"/>
    </location>
</feature>
<proteinExistence type="predicted"/>
<evidence type="ECO:0000313" key="2">
    <source>
        <dbReference type="EMBL" id="KAK0475443.1"/>
    </source>
</evidence>
<dbReference type="Proteomes" id="UP001175227">
    <property type="component" value="Unassembled WGS sequence"/>
</dbReference>
<gene>
    <name evidence="2" type="ORF">IW261DRAFT_479470</name>
</gene>
<protein>
    <submittedName>
        <fullName evidence="2">Uncharacterized protein</fullName>
    </submittedName>
</protein>
<keyword evidence="3" id="KW-1185">Reference proteome</keyword>
<dbReference type="EMBL" id="JAUEPR010000023">
    <property type="protein sequence ID" value="KAK0475443.1"/>
    <property type="molecule type" value="Genomic_DNA"/>
</dbReference>
<evidence type="ECO:0000313" key="3">
    <source>
        <dbReference type="Proteomes" id="UP001175227"/>
    </source>
</evidence>
<organism evidence="2 3">
    <name type="scientific">Armillaria novae-zelandiae</name>
    <dbReference type="NCBI Taxonomy" id="153914"/>
    <lineage>
        <taxon>Eukaryota</taxon>
        <taxon>Fungi</taxon>
        <taxon>Dikarya</taxon>
        <taxon>Basidiomycota</taxon>
        <taxon>Agaricomycotina</taxon>
        <taxon>Agaricomycetes</taxon>
        <taxon>Agaricomycetidae</taxon>
        <taxon>Agaricales</taxon>
        <taxon>Marasmiineae</taxon>
        <taxon>Physalacriaceae</taxon>
        <taxon>Armillaria</taxon>
    </lineage>
</organism>
<dbReference type="AlphaFoldDB" id="A0AA39P0T5"/>
<reference evidence="2" key="1">
    <citation type="submission" date="2023-06" db="EMBL/GenBank/DDBJ databases">
        <authorList>
            <consortium name="Lawrence Berkeley National Laboratory"/>
            <person name="Ahrendt S."/>
            <person name="Sahu N."/>
            <person name="Indic B."/>
            <person name="Wong-Bajracharya J."/>
            <person name="Merenyi Z."/>
            <person name="Ke H.-M."/>
            <person name="Monk M."/>
            <person name="Kocsube S."/>
            <person name="Drula E."/>
            <person name="Lipzen A."/>
            <person name="Balint B."/>
            <person name="Henrissat B."/>
            <person name="Andreopoulos B."/>
            <person name="Martin F.M."/>
            <person name="Harder C.B."/>
            <person name="Rigling D."/>
            <person name="Ford K.L."/>
            <person name="Foster G.D."/>
            <person name="Pangilinan J."/>
            <person name="Papanicolaou A."/>
            <person name="Barry K."/>
            <person name="LaButti K."/>
            <person name="Viragh M."/>
            <person name="Koriabine M."/>
            <person name="Yan M."/>
            <person name="Riley R."/>
            <person name="Champramary S."/>
            <person name="Plett K.L."/>
            <person name="Tsai I.J."/>
            <person name="Slot J."/>
            <person name="Sipos G."/>
            <person name="Plett J."/>
            <person name="Nagy L.G."/>
            <person name="Grigoriev I.V."/>
        </authorList>
    </citation>
    <scope>NUCLEOTIDE SEQUENCE</scope>
    <source>
        <strain evidence="2">ICMP 16352</strain>
    </source>
</reference>
<feature type="region of interest" description="Disordered" evidence="1">
    <location>
        <begin position="1"/>
        <end position="21"/>
    </location>
</feature>
<feature type="region of interest" description="Disordered" evidence="1">
    <location>
        <begin position="36"/>
        <end position="66"/>
    </location>
</feature>
<comment type="caution">
    <text evidence="2">The sequence shown here is derived from an EMBL/GenBank/DDBJ whole genome shotgun (WGS) entry which is preliminary data.</text>
</comment>
<accession>A0AA39P0T5</accession>